<dbReference type="PANTHER" id="PTHR10528">
    <property type="entry name" value="AF4/FMR2 FAMILY MEMBER"/>
    <property type="match status" value="1"/>
</dbReference>
<evidence type="ECO:0000256" key="5">
    <source>
        <dbReference type="SAM" id="MobiDB-lite"/>
    </source>
</evidence>
<feature type="region of interest" description="Disordered" evidence="5">
    <location>
        <begin position="28"/>
        <end position="146"/>
    </location>
</feature>
<evidence type="ECO:0000256" key="2">
    <source>
        <dbReference type="ARBA" id="ARBA00007354"/>
    </source>
</evidence>
<dbReference type="GO" id="GO:0016607">
    <property type="term" value="C:nuclear speck"/>
    <property type="evidence" value="ECO:0007669"/>
    <property type="project" value="TreeGrafter"/>
</dbReference>
<dbReference type="PANTHER" id="PTHR10528:SF18">
    <property type="entry name" value="AF4_FMR2 FAMILY MEMBER 2"/>
    <property type="match status" value="1"/>
</dbReference>
<gene>
    <name evidence="7" type="ORF">AKAME5_001364100</name>
</gene>
<dbReference type="Pfam" id="PF18876">
    <property type="entry name" value="AFF4_CHD"/>
    <property type="match status" value="1"/>
</dbReference>
<keyword evidence="8" id="KW-1185">Reference proteome</keyword>
<name>A0AAD3MXY4_LATJO</name>
<evidence type="ECO:0000259" key="6">
    <source>
        <dbReference type="Pfam" id="PF18876"/>
    </source>
</evidence>
<dbReference type="AlphaFoldDB" id="A0AAD3MXY4"/>
<feature type="compositionally biased region" description="Low complexity" evidence="5">
    <location>
        <begin position="56"/>
        <end position="65"/>
    </location>
</feature>
<evidence type="ECO:0000313" key="7">
    <source>
        <dbReference type="EMBL" id="GLD61869.1"/>
    </source>
</evidence>
<proteinExistence type="inferred from homology"/>
<feature type="non-terminal residue" evidence="7">
    <location>
        <position position="260"/>
    </location>
</feature>
<evidence type="ECO:0000256" key="4">
    <source>
        <dbReference type="ARBA" id="ARBA00023242"/>
    </source>
</evidence>
<comment type="similarity">
    <text evidence="2">Belongs to the AF4 family.</text>
</comment>
<comment type="caution">
    <text evidence="7">The sequence shown here is derived from an EMBL/GenBank/DDBJ whole genome shotgun (WGS) entry which is preliminary data.</text>
</comment>
<evidence type="ECO:0000256" key="3">
    <source>
        <dbReference type="ARBA" id="ARBA00022553"/>
    </source>
</evidence>
<sequence length="260" mass="28896">KHKSDHTESSVNGNKKLRLDKDCQFLPPCISPIHNHKNSSTDSLNRKQSRRRNEKLLPPLLSPLSDDPPRKRACESSSSLSQEGGTTGILPCSTTSTPSSSSSHRHRRGEGKVSSHARNGSSLLQEMDPHSEKPCGDGYHANGQSDSEVWSEPLMEPAEPRRPRLSFSDTVHSADYYMQEAKRLKHKADALMDKFGKAVNYADGALSFIECGNAMERDPLEAKSPYTMYSETVELIRYAMRLKNFTSHSATVAEKKLAVL</sequence>
<organism evidence="7 8">
    <name type="scientific">Lates japonicus</name>
    <name type="common">Japanese lates</name>
    <dbReference type="NCBI Taxonomy" id="270547"/>
    <lineage>
        <taxon>Eukaryota</taxon>
        <taxon>Metazoa</taxon>
        <taxon>Chordata</taxon>
        <taxon>Craniata</taxon>
        <taxon>Vertebrata</taxon>
        <taxon>Euteleostomi</taxon>
        <taxon>Actinopterygii</taxon>
        <taxon>Neopterygii</taxon>
        <taxon>Teleostei</taxon>
        <taxon>Neoteleostei</taxon>
        <taxon>Acanthomorphata</taxon>
        <taxon>Carangaria</taxon>
        <taxon>Carangaria incertae sedis</taxon>
        <taxon>Centropomidae</taxon>
        <taxon>Lates</taxon>
    </lineage>
</organism>
<dbReference type="InterPro" id="IPR043640">
    <property type="entry name" value="AF4/FMR2_CHD"/>
</dbReference>
<dbReference type="InterPro" id="IPR007797">
    <property type="entry name" value="AF4/FMR2"/>
</dbReference>
<dbReference type="GO" id="GO:0002151">
    <property type="term" value="F:G-quadruplex RNA binding"/>
    <property type="evidence" value="ECO:0007669"/>
    <property type="project" value="TreeGrafter"/>
</dbReference>
<feature type="compositionally biased region" description="Polar residues" evidence="5">
    <location>
        <begin position="75"/>
        <end position="84"/>
    </location>
</feature>
<reference evidence="7" key="1">
    <citation type="submission" date="2022-08" db="EMBL/GenBank/DDBJ databases">
        <title>Genome sequencing of akame (Lates japonicus).</title>
        <authorList>
            <person name="Hashiguchi Y."/>
            <person name="Takahashi H."/>
        </authorList>
    </citation>
    <scope>NUCLEOTIDE SEQUENCE</scope>
    <source>
        <strain evidence="7">Kochi</strain>
    </source>
</reference>
<evidence type="ECO:0000313" key="8">
    <source>
        <dbReference type="Proteomes" id="UP001279410"/>
    </source>
</evidence>
<dbReference type="Proteomes" id="UP001279410">
    <property type="component" value="Unassembled WGS sequence"/>
</dbReference>
<keyword evidence="4" id="KW-0539">Nucleus</keyword>
<evidence type="ECO:0000256" key="1">
    <source>
        <dbReference type="ARBA" id="ARBA00004123"/>
    </source>
</evidence>
<feature type="compositionally biased region" description="Low complexity" evidence="5">
    <location>
        <begin position="93"/>
        <end position="102"/>
    </location>
</feature>
<dbReference type="EMBL" id="BRZM01000049">
    <property type="protein sequence ID" value="GLD61869.1"/>
    <property type="molecule type" value="Genomic_DNA"/>
</dbReference>
<protein>
    <submittedName>
        <fullName evidence="7">AF4/FMR2 family member 2 isoform X2</fullName>
    </submittedName>
</protein>
<feature type="non-terminal residue" evidence="7">
    <location>
        <position position="1"/>
    </location>
</feature>
<comment type="subcellular location">
    <subcellularLocation>
        <location evidence="1">Nucleus</location>
    </subcellularLocation>
</comment>
<feature type="domain" description="AF4/FMR2 C-terminal homology" evidence="6">
    <location>
        <begin position="158"/>
        <end position="260"/>
    </location>
</feature>
<dbReference type="GO" id="GO:0043484">
    <property type="term" value="P:regulation of RNA splicing"/>
    <property type="evidence" value="ECO:0007669"/>
    <property type="project" value="TreeGrafter"/>
</dbReference>
<keyword evidence="3" id="KW-0597">Phosphoprotein</keyword>
<accession>A0AAD3MXY4</accession>